<evidence type="ECO:0000256" key="1">
    <source>
        <dbReference type="SAM" id="Phobius"/>
    </source>
</evidence>
<feature type="domain" description="DUF2062" evidence="2">
    <location>
        <begin position="26"/>
        <end position="167"/>
    </location>
</feature>
<dbReference type="InterPro" id="IPR018639">
    <property type="entry name" value="DUF2062"/>
</dbReference>
<evidence type="ECO:0000313" key="4">
    <source>
        <dbReference type="Proteomes" id="UP000198697"/>
    </source>
</evidence>
<keyword evidence="4" id="KW-1185">Reference proteome</keyword>
<keyword evidence="1" id="KW-0472">Membrane</keyword>
<feature type="transmembrane region" description="Helical" evidence="1">
    <location>
        <begin position="134"/>
        <end position="161"/>
    </location>
</feature>
<feature type="transmembrane region" description="Helical" evidence="1">
    <location>
        <begin position="45"/>
        <end position="73"/>
    </location>
</feature>
<evidence type="ECO:0000259" key="2">
    <source>
        <dbReference type="Pfam" id="PF09835"/>
    </source>
</evidence>
<name>A0A1I0EM25_9BACT</name>
<reference evidence="4" key="1">
    <citation type="submission" date="2016-10" db="EMBL/GenBank/DDBJ databases">
        <authorList>
            <person name="Varghese N."/>
            <person name="Submissions S."/>
        </authorList>
    </citation>
    <scope>NUCLEOTIDE SEQUENCE [LARGE SCALE GENOMIC DNA]</scope>
    <source>
        <strain evidence="4">DSM 15310</strain>
    </source>
</reference>
<evidence type="ECO:0000313" key="3">
    <source>
        <dbReference type="EMBL" id="SET46439.1"/>
    </source>
</evidence>
<dbReference type="PANTHER" id="PTHR35102:SF1">
    <property type="entry name" value="E3 UBIQUITIN-PROTEIN LIGASE"/>
    <property type="match status" value="1"/>
</dbReference>
<proteinExistence type="predicted"/>
<keyword evidence="1" id="KW-1133">Transmembrane helix</keyword>
<dbReference type="Pfam" id="PF09835">
    <property type="entry name" value="DUF2062"/>
    <property type="match status" value="1"/>
</dbReference>
<gene>
    <name evidence="3" type="ORF">SAMN04487998_1909</name>
</gene>
<sequence>MLYLLKLLSVPDSPLPTPPPRSWWQRRVTDPLLGLLRQGLTPHQLALTVVLGSACGVIPVLGLTTLTASFAALRLRLNVAATLLVAHLWSPVQLLLIIPLLRQGALLWGDQAPELTLDKLRYLLANDWLAALHLLWQAMLGALLLWAGALLVLGPVVYFMLRPLLARVMPRETQPAE</sequence>
<organism evidence="3 4">
    <name type="scientific">Hymenobacter actinosclerus</name>
    <dbReference type="NCBI Taxonomy" id="82805"/>
    <lineage>
        <taxon>Bacteria</taxon>
        <taxon>Pseudomonadati</taxon>
        <taxon>Bacteroidota</taxon>
        <taxon>Cytophagia</taxon>
        <taxon>Cytophagales</taxon>
        <taxon>Hymenobacteraceae</taxon>
        <taxon>Hymenobacter</taxon>
    </lineage>
</organism>
<dbReference type="EMBL" id="FOHS01000002">
    <property type="protein sequence ID" value="SET46439.1"/>
    <property type="molecule type" value="Genomic_DNA"/>
</dbReference>
<dbReference type="Proteomes" id="UP000198697">
    <property type="component" value="Unassembled WGS sequence"/>
</dbReference>
<dbReference type="PANTHER" id="PTHR35102">
    <property type="entry name" value="E3 UBIQUITIN-PROTEIN LIGASE"/>
    <property type="match status" value="1"/>
</dbReference>
<keyword evidence="1" id="KW-0812">Transmembrane</keyword>
<dbReference type="AlphaFoldDB" id="A0A1I0EM25"/>
<accession>A0A1I0EM25</accession>
<protein>
    <recommendedName>
        <fullName evidence="2">DUF2062 domain-containing protein</fullName>
    </recommendedName>
</protein>
<feature type="transmembrane region" description="Helical" evidence="1">
    <location>
        <begin position="80"/>
        <end position="101"/>
    </location>
</feature>
<dbReference type="OrthoDB" id="978759at2"/>
<dbReference type="STRING" id="82805.SAMN04487998_1909"/>